<feature type="transmembrane region" description="Helical" evidence="1">
    <location>
        <begin position="12"/>
        <end position="31"/>
    </location>
</feature>
<evidence type="ECO:0000313" key="3">
    <source>
        <dbReference type="Proteomes" id="UP001296873"/>
    </source>
</evidence>
<comment type="caution">
    <text evidence="2">The sequence shown here is derived from an EMBL/GenBank/DDBJ whole genome shotgun (WGS) entry which is preliminary data.</text>
</comment>
<keyword evidence="1" id="KW-0472">Membrane</keyword>
<keyword evidence="3" id="KW-1185">Reference proteome</keyword>
<evidence type="ECO:0000313" key="2">
    <source>
        <dbReference type="EMBL" id="MBK1667106.1"/>
    </source>
</evidence>
<name>A0ABS1DAZ6_9PROT</name>
<gene>
    <name evidence="2" type="ORF">CKO28_03485</name>
</gene>
<keyword evidence="1" id="KW-0812">Transmembrane</keyword>
<reference evidence="2 3" key="1">
    <citation type="journal article" date="2020" name="Microorganisms">
        <title>Osmotic Adaptation and Compatible Solute Biosynthesis of Phototrophic Bacteria as Revealed from Genome Analyses.</title>
        <authorList>
            <person name="Imhoff J.F."/>
            <person name="Rahn T."/>
            <person name="Kunzel S."/>
            <person name="Keller A."/>
            <person name="Neulinger S.C."/>
        </authorList>
    </citation>
    <scope>NUCLEOTIDE SEQUENCE [LARGE SCALE GENOMIC DNA]</scope>
    <source>
        <strain evidence="2 3">DSM 9895</strain>
    </source>
</reference>
<accession>A0ABS1DAZ6</accession>
<evidence type="ECO:0008006" key="4">
    <source>
        <dbReference type="Google" id="ProtNLM"/>
    </source>
</evidence>
<dbReference type="EMBL" id="NRRL01000004">
    <property type="protein sequence ID" value="MBK1667106.1"/>
    <property type="molecule type" value="Genomic_DNA"/>
</dbReference>
<sequence>MDRVPDMDDQTLFVLLVGFAAQLIDGAVGVAYGTFSIAALLAIGTPAPLGAWMAHRIPARVMMLLVGLAICALGLAGLGQMLA</sequence>
<feature type="transmembrane region" description="Helical" evidence="1">
    <location>
        <begin position="61"/>
        <end position="82"/>
    </location>
</feature>
<dbReference type="Proteomes" id="UP001296873">
    <property type="component" value="Unassembled WGS sequence"/>
</dbReference>
<evidence type="ECO:0000256" key="1">
    <source>
        <dbReference type="SAM" id="Phobius"/>
    </source>
</evidence>
<protein>
    <recommendedName>
        <fullName evidence="4">GDT1 family protein</fullName>
    </recommendedName>
</protein>
<keyword evidence="1" id="KW-1133">Transmembrane helix</keyword>
<organism evidence="2 3">
    <name type="scientific">Rhodovibrio sodomensis</name>
    <dbReference type="NCBI Taxonomy" id="1088"/>
    <lineage>
        <taxon>Bacteria</taxon>
        <taxon>Pseudomonadati</taxon>
        <taxon>Pseudomonadota</taxon>
        <taxon>Alphaproteobacteria</taxon>
        <taxon>Rhodospirillales</taxon>
        <taxon>Rhodovibrionaceae</taxon>
        <taxon>Rhodovibrio</taxon>
    </lineage>
</organism>
<proteinExistence type="predicted"/>